<comment type="cofactor">
    <cofactor evidence="1">
        <name>FMN</name>
        <dbReference type="ChEBI" id="CHEBI:58210"/>
    </cofactor>
</comment>
<protein>
    <submittedName>
        <fullName evidence="4">NADPH-dependent FMN reductase</fullName>
    </submittedName>
</protein>
<reference evidence="4 5" key="1">
    <citation type="journal article" date="2019" name="Int. J. Syst. Evol. Microbiol.">
        <title>The Global Catalogue of Microorganisms (GCM) 10K type strain sequencing project: providing services to taxonomists for standard genome sequencing and annotation.</title>
        <authorList>
            <consortium name="The Broad Institute Genomics Platform"/>
            <consortium name="The Broad Institute Genome Sequencing Center for Infectious Disease"/>
            <person name="Wu L."/>
            <person name="Ma J."/>
        </authorList>
    </citation>
    <scope>NUCLEOTIDE SEQUENCE [LARGE SCALE GENOMIC DNA]</scope>
    <source>
        <strain evidence="4 5">JCM 13378</strain>
    </source>
</reference>
<name>A0ABN0XKJ2_9ALTE</name>
<evidence type="ECO:0000313" key="5">
    <source>
        <dbReference type="Proteomes" id="UP001501757"/>
    </source>
</evidence>
<evidence type="ECO:0000313" key="4">
    <source>
        <dbReference type="EMBL" id="GAA0366573.1"/>
    </source>
</evidence>
<proteinExistence type="predicted"/>
<comment type="caution">
    <text evidence="4">The sequence shown here is derived from an EMBL/GenBank/DDBJ whole genome shotgun (WGS) entry which is preliminary data.</text>
</comment>
<dbReference type="Gene3D" id="3.40.50.360">
    <property type="match status" value="1"/>
</dbReference>
<dbReference type="EMBL" id="BAAAEI010000021">
    <property type="protein sequence ID" value="GAA0366573.1"/>
    <property type="molecule type" value="Genomic_DNA"/>
</dbReference>
<evidence type="ECO:0000259" key="3">
    <source>
        <dbReference type="Pfam" id="PF03358"/>
    </source>
</evidence>
<dbReference type="InterPro" id="IPR050712">
    <property type="entry name" value="NAD(P)H-dep_reductase"/>
</dbReference>
<dbReference type="PANTHER" id="PTHR30543:SF21">
    <property type="entry name" value="NAD(P)H-DEPENDENT FMN REDUCTASE LOT6"/>
    <property type="match status" value="1"/>
</dbReference>
<dbReference type="Proteomes" id="UP001501757">
    <property type="component" value="Unassembled WGS sequence"/>
</dbReference>
<evidence type="ECO:0000256" key="1">
    <source>
        <dbReference type="ARBA" id="ARBA00001917"/>
    </source>
</evidence>
<keyword evidence="2" id="KW-0285">Flavoprotein</keyword>
<keyword evidence="2" id="KW-0288">FMN</keyword>
<organism evidence="4 5">
    <name type="scientific">Bowmanella denitrificans</name>
    <dbReference type="NCBI Taxonomy" id="366582"/>
    <lineage>
        <taxon>Bacteria</taxon>
        <taxon>Pseudomonadati</taxon>
        <taxon>Pseudomonadota</taxon>
        <taxon>Gammaproteobacteria</taxon>
        <taxon>Alteromonadales</taxon>
        <taxon>Alteromonadaceae</taxon>
        <taxon>Bowmanella</taxon>
    </lineage>
</organism>
<dbReference type="SUPFAM" id="SSF52218">
    <property type="entry name" value="Flavoproteins"/>
    <property type="match status" value="1"/>
</dbReference>
<dbReference type="InterPro" id="IPR029039">
    <property type="entry name" value="Flavoprotein-like_sf"/>
</dbReference>
<dbReference type="InterPro" id="IPR005025">
    <property type="entry name" value="FMN_Rdtase-like_dom"/>
</dbReference>
<feature type="domain" description="NADPH-dependent FMN reductase-like" evidence="3">
    <location>
        <begin position="5"/>
        <end position="159"/>
    </location>
</feature>
<accession>A0ABN0XKJ2</accession>
<dbReference type="Pfam" id="PF03358">
    <property type="entry name" value="FMN_red"/>
    <property type="match status" value="1"/>
</dbReference>
<sequence length="194" mass="20793">MHTMPRILAFSGSSRKDSFNQRLVSIAADAARQAGAEVSLINLGDYPMPIYNQDLQDEQGLPESAVAFKQLLIEHDGLLIASPEYNSAFSPLLKNAIDWASRATEPGEAPLVAYRGKTAAIMSCAPGALGGLRGLVFLRMLLQNIGVMVLPGQRAIGQAGSAFTEQGQLKDAEQQQAISKLAVELVDTLNKLSR</sequence>
<gene>
    <name evidence="4" type="ORF">GCM10009092_33660</name>
</gene>
<evidence type="ECO:0000256" key="2">
    <source>
        <dbReference type="ARBA" id="ARBA00022643"/>
    </source>
</evidence>
<keyword evidence="5" id="KW-1185">Reference proteome</keyword>
<dbReference type="PANTHER" id="PTHR30543">
    <property type="entry name" value="CHROMATE REDUCTASE"/>
    <property type="match status" value="1"/>
</dbReference>